<accession>A0A0B1S889</accession>
<protein>
    <submittedName>
        <fullName evidence="1">Uncharacterized protein</fullName>
    </submittedName>
</protein>
<dbReference type="EMBL" id="KN603541">
    <property type="protein sequence ID" value="KHJ79732.1"/>
    <property type="molecule type" value="Genomic_DNA"/>
</dbReference>
<dbReference type="Proteomes" id="UP000053660">
    <property type="component" value="Unassembled WGS sequence"/>
</dbReference>
<gene>
    <name evidence="1" type="ORF">OESDEN_20613</name>
</gene>
<organism evidence="1 2">
    <name type="scientific">Oesophagostomum dentatum</name>
    <name type="common">Nodular worm</name>
    <dbReference type="NCBI Taxonomy" id="61180"/>
    <lineage>
        <taxon>Eukaryota</taxon>
        <taxon>Metazoa</taxon>
        <taxon>Ecdysozoa</taxon>
        <taxon>Nematoda</taxon>
        <taxon>Chromadorea</taxon>
        <taxon>Rhabditida</taxon>
        <taxon>Rhabditina</taxon>
        <taxon>Rhabditomorpha</taxon>
        <taxon>Strongyloidea</taxon>
        <taxon>Strongylidae</taxon>
        <taxon>Oesophagostomum</taxon>
    </lineage>
</organism>
<evidence type="ECO:0000313" key="2">
    <source>
        <dbReference type="Proteomes" id="UP000053660"/>
    </source>
</evidence>
<name>A0A0B1S889_OESDE</name>
<evidence type="ECO:0000313" key="1">
    <source>
        <dbReference type="EMBL" id="KHJ79732.1"/>
    </source>
</evidence>
<dbReference type="OrthoDB" id="5805355at2759"/>
<keyword evidence="2" id="KW-1185">Reference proteome</keyword>
<reference evidence="1 2" key="1">
    <citation type="submission" date="2014-03" db="EMBL/GenBank/DDBJ databases">
        <title>Draft genome of the hookworm Oesophagostomum dentatum.</title>
        <authorList>
            <person name="Mitreva M."/>
        </authorList>
    </citation>
    <scope>NUCLEOTIDE SEQUENCE [LARGE SCALE GENOMIC DNA]</scope>
    <source>
        <strain evidence="1 2">OD-Hann</strain>
    </source>
</reference>
<sequence length="61" mass="7220">MCSRLILPLLRFIEDFEQQSFRVPIMNNCRDIIQLFSSKSRVLFIKRMVSMVLDNVGLLFP</sequence>
<dbReference type="AlphaFoldDB" id="A0A0B1S889"/>
<proteinExistence type="predicted"/>